<evidence type="ECO:0000313" key="1">
    <source>
        <dbReference type="EMBL" id="CAH9080845.1"/>
    </source>
</evidence>
<dbReference type="EMBL" id="CAMAPE010000013">
    <property type="protein sequence ID" value="CAH9080845.1"/>
    <property type="molecule type" value="Genomic_DNA"/>
</dbReference>
<dbReference type="GO" id="GO:0009543">
    <property type="term" value="C:chloroplast thylakoid lumen"/>
    <property type="evidence" value="ECO:0007669"/>
    <property type="project" value="TreeGrafter"/>
</dbReference>
<dbReference type="Pfam" id="PF13326">
    <property type="entry name" value="PSII_Pbs27"/>
    <property type="match status" value="1"/>
</dbReference>
<dbReference type="GO" id="GO:0010206">
    <property type="term" value="P:photosystem II repair"/>
    <property type="evidence" value="ECO:0007669"/>
    <property type="project" value="InterPro"/>
</dbReference>
<protein>
    <submittedName>
        <fullName evidence="1">Uncharacterized protein</fullName>
    </submittedName>
</protein>
<comment type="caution">
    <text evidence="1">The sequence shown here is derived from an EMBL/GenBank/DDBJ whole genome shotgun (WGS) entry which is preliminary data.</text>
</comment>
<keyword evidence="2" id="KW-1185">Reference proteome</keyword>
<dbReference type="AlphaFoldDB" id="A0A9P0YXQ1"/>
<sequence length="206" mass="23244">MAFFIPVKMKMCPVNVFSSVDRCKVVTDYKLKSSCRDVLVEEEKSRRRFLLGCSMIPFVSFNGRFGLLPAWAGDQSKAAQDDEGVIGALKSLFDPNEKTKSGKVLPKDYLKSVREVIKTLRESLKEDPNDITKFRRTADAAKESIRAYLGGWRGEKTVVNEESYEMLEKVIRALANFYSEAGPSTPLPEHVKVEILNDLIKAEDDL</sequence>
<dbReference type="InterPro" id="IPR025585">
    <property type="entry name" value="PSII_Psb27"/>
</dbReference>
<dbReference type="FunFam" id="1.20.58.810:FF:000002">
    <property type="entry name" value="Photosystem II D1 processing protein PSB27-H2, chloroplastic"/>
    <property type="match status" value="1"/>
</dbReference>
<organism evidence="1 2">
    <name type="scientific">Cuscuta europaea</name>
    <name type="common">European dodder</name>
    <dbReference type="NCBI Taxonomy" id="41803"/>
    <lineage>
        <taxon>Eukaryota</taxon>
        <taxon>Viridiplantae</taxon>
        <taxon>Streptophyta</taxon>
        <taxon>Embryophyta</taxon>
        <taxon>Tracheophyta</taxon>
        <taxon>Spermatophyta</taxon>
        <taxon>Magnoliopsida</taxon>
        <taxon>eudicotyledons</taxon>
        <taxon>Gunneridae</taxon>
        <taxon>Pentapetalae</taxon>
        <taxon>asterids</taxon>
        <taxon>lamiids</taxon>
        <taxon>Solanales</taxon>
        <taxon>Convolvulaceae</taxon>
        <taxon>Cuscuteae</taxon>
        <taxon>Cuscuta</taxon>
        <taxon>Cuscuta subgen. Cuscuta</taxon>
    </lineage>
</organism>
<evidence type="ECO:0000313" key="2">
    <source>
        <dbReference type="Proteomes" id="UP001152484"/>
    </source>
</evidence>
<dbReference type="InterPro" id="IPR038450">
    <property type="entry name" value="PSII_Psb27_sf"/>
</dbReference>
<dbReference type="PANTHER" id="PTHR34041">
    <property type="entry name" value="PHOTOSYSTEM II REPAIR PROTEIN PSB27-H1, CHLOROPLASTIC"/>
    <property type="match status" value="1"/>
</dbReference>
<dbReference type="GO" id="GO:0010207">
    <property type="term" value="P:photosystem II assembly"/>
    <property type="evidence" value="ECO:0007669"/>
    <property type="project" value="InterPro"/>
</dbReference>
<dbReference type="HAMAP" id="MF_01481">
    <property type="entry name" value="PSII_Psb27"/>
    <property type="match status" value="1"/>
</dbReference>
<proteinExistence type="inferred from homology"/>
<dbReference type="GO" id="GO:0009523">
    <property type="term" value="C:photosystem II"/>
    <property type="evidence" value="ECO:0007669"/>
    <property type="project" value="InterPro"/>
</dbReference>
<gene>
    <name evidence="1" type="ORF">CEURO_LOCUS7673</name>
</gene>
<reference evidence="1" key="1">
    <citation type="submission" date="2022-07" db="EMBL/GenBank/DDBJ databases">
        <authorList>
            <person name="Macas J."/>
            <person name="Novak P."/>
            <person name="Neumann P."/>
        </authorList>
    </citation>
    <scope>NUCLEOTIDE SEQUENCE</scope>
</reference>
<name>A0A9P0YXQ1_CUSEU</name>
<accession>A0A9P0YXQ1</accession>
<dbReference type="Gene3D" id="1.20.58.810">
    <property type="entry name" value="Photosystem II Pbs27"/>
    <property type="match status" value="1"/>
</dbReference>
<dbReference type="OrthoDB" id="543314at2759"/>
<dbReference type="Proteomes" id="UP001152484">
    <property type="component" value="Unassembled WGS sequence"/>
</dbReference>
<dbReference type="PANTHER" id="PTHR34041:SF3">
    <property type="entry name" value="PHOTOSYSTEM II D1 PRECURSOR PROCESSING PROTEIN PSB27-H2, CHLOROPLASTIC"/>
    <property type="match status" value="1"/>
</dbReference>